<dbReference type="EMBL" id="JAINUL010000039">
    <property type="protein sequence ID" value="MCC0100853.1"/>
    <property type="molecule type" value="Genomic_DNA"/>
</dbReference>
<proteinExistence type="predicted"/>
<evidence type="ECO:0000313" key="2">
    <source>
        <dbReference type="Proteomes" id="UP001520654"/>
    </source>
</evidence>
<organism evidence="1 2">
    <name type="scientific">Streptomyces flavotricini</name>
    <dbReference type="NCBI Taxonomy" id="66888"/>
    <lineage>
        <taxon>Bacteria</taxon>
        <taxon>Bacillati</taxon>
        <taxon>Actinomycetota</taxon>
        <taxon>Actinomycetes</taxon>
        <taxon>Kitasatosporales</taxon>
        <taxon>Streptomycetaceae</taxon>
        <taxon>Streptomyces</taxon>
    </lineage>
</organism>
<dbReference type="Proteomes" id="UP001520654">
    <property type="component" value="Unassembled WGS sequence"/>
</dbReference>
<comment type="caution">
    <text evidence="1">The sequence shown here is derived from an EMBL/GenBank/DDBJ whole genome shotgun (WGS) entry which is preliminary data.</text>
</comment>
<gene>
    <name evidence="1" type="ORF">K7B10_40150</name>
</gene>
<accession>A0ABS8EIT0</accession>
<keyword evidence="2" id="KW-1185">Reference proteome</keyword>
<dbReference type="RefSeq" id="WP_229346079.1">
    <property type="nucleotide sequence ID" value="NZ_JAINUL010000039.1"/>
</dbReference>
<sequence length="84" mass="9042">MVVPSDVAACADPENALAMAGSLMSRLPQRQDNAYWLAQSRILLSGYLLAAALGDDDMDTVLAWTADPENRRALKLLRCGPAPQ</sequence>
<protein>
    <submittedName>
        <fullName evidence="1">Uncharacterized protein</fullName>
    </submittedName>
</protein>
<evidence type="ECO:0000313" key="1">
    <source>
        <dbReference type="EMBL" id="MCC0100853.1"/>
    </source>
</evidence>
<name>A0ABS8EIT0_9ACTN</name>
<reference evidence="1 2" key="1">
    <citation type="submission" date="2021-08" db="EMBL/GenBank/DDBJ databases">
        <title>Genomic Architecture of Streptomyces flavotricini NGL1 and Streptomyces erythrochromogenes HMS4 With Differential Plant Beneficial attributes and laccase production capabilities.</title>
        <authorList>
            <person name="Salwan R."/>
            <person name="Kaur R."/>
            <person name="Sharma V."/>
        </authorList>
    </citation>
    <scope>NUCLEOTIDE SEQUENCE [LARGE SCALE GENOMIC DNA]</scope>
    <source>
        <strain evidence="1 2">NGL1</strain>
    </source>
</reference>